<accession>A0A9Q0E7Q1</accession>
<dbReference type="GO" id="GO:0004407">
    <property type="term" value="F:histone deacetylase activity"/>
    <property type="evidence" value="ECO:0007669"/>
    <property type="project" value="TreeGrafter"/>
</dbReference>
<organism evidence="4 5">
    <name type="scientific">Muraenolepis orangiensis</name>
    <name type="common">Patagonian moray cod</name>
    <dbReference type="NCBI Taxonomy" id="630683"/>
    <lineage>
        <taxon>Eukaryota</taxon>
        <taxon>Metazoa</taxon>
        <taxon>Chordata</taxon>
        <taxon>Craniata</taxon>
        <taxon>Vertebrata</taxon>
        <taxon>Euteleostomi</taxon>
        <taxon>Actinopterygii</taxon>
        <taxon>Neopterygii</taxon>
        <taxon>Teleostei</taxon>
        <taxon>Neoteleostei</taxon>
        <taxon>Acanthomorphata</taxon>
        <taxon>Zeiogadaria</taxon>
        <taxon>Gadariae</taxon>
        <taxon>Gadiformes</taxon>
        <taxon>Muraenolepidoidei</taxon>
        <taxon>Muraenolepididae</taxon>
        <taxon>Muraenolepis</taxon>
    </lineage>
</organism>
<feature type="domain" description="Histone deacetylase" evidence="3">
    <location>
        <begin position="527"/>
        <end position="741"/>
    </location>
</feature>
<evidence type="ECO:0000256" key="1">
    <source>
        <dbReference type="SAM" id="MobiDB-lite"/>
    </source>
</evidence>
<dbReference type="PANTHER" id="PTHR10625">
    <property type="entry name" value="HISTONE DEACETYLASE HDAC1-RELATED"/>
    <property type="match status" value="1"/>
</dbReference>
<reference evidence="4" key="1">
    <citation type="submission" date="2022-07" db="EMBL/GenBank/DDBJ databases">
        <title>Chromosome-level genome of Muraenolepis orangiensis.</title>
        <authorList>
            <person name="Kim J."/>
        </authorList>
    </citation>
    <scope>NUCLEOTIDE SEQUENCE</scope>
    <source>
        <strain evidence="4">KU_S4_2022</strain>
        <tissue evidence="4">Muscle</tissue>
    </source>
</reference>
<feature type="compositionally biased region" description="Low complexity" evidence="1">
    <location>
        <begin position="246"/>
        <end position="263"/>
    </location>
</feature>
<dbReference type="PANTHER" id="PTHR10625:SF42">
    <property type="entry name" value="HISTONE DEACETYLASE 7"/>
    <property type="match status" value="1"/>
</dbReference>
<dbReference type="InterPro" id="IPR023801">
    <property type="entry name" value="His_deacetylse_dom"/>
</dbReference>
<feature type="region of interest" description="Disordered" evidence="1">
    <location>
        <begin position="170"/>
        <end position="276"/>
    </location>
</feature>
<dbReference type="Pfam" id="PF00850">
    <property type="entry name" value="Hist_deacetyl"/>
    <property type="match status" value="1"/>
</dbReference>
<dbReference type="SUPFAM" id="SSF52768">
    <property type="entry name" value="Arginase/deacetylase"/>
    <property type="match status" value="1"/>
</dbReference>
<dbReference type="InterPro" id="IPR000286">
    <property type="entry name" value="HDACs"/>
</dbReference>
<keyword evidence="5" id="KW-1185">Reference proteome</keyword>
<feature type="compositionally biased region" description="Basic and acidic residues" evidence="1">
    <location>
        <begin position="203"/>
        <end position="214"/>
    </location>
</feature>
<protein>
    <recommendedName>
        <fullName evidence="3">Histone deacetylase domain-containing protein</fullName>
    </recommendedName>
</protein>
<dbReference type="EMBL" id="JANIIK010000046">
    <property type="protein sequence ID" value="KAJ3602449.1"/>
    <property type="molecule type" value="Genomic_DNA"/>
</dbReference>
<comment type="caution">
    <text evidence="4">The sequence shown here is derived from an EMBL/GenBank/DDBJ whole genome shotgun (WGS) entry which is preliminary data.</text>
</comment>
<feature type="compositionally biased region" description="Polar residues" evidence="1">
    <location>
        <begin position="264"/>
        <end position="274"/>
    </location>
</feature>
<keyword evidence="2" id="KW-0732">Signal</keyword>
<feature type="region of interest" description="Disordered" evidence="1">
    <location>
        <begin position="376"/>
        <end position="409"/>
    </location>
</feature>
<feature type="compositionally biased region" description="Pro residues" evidence="1">
    <location>
        <begin position="499"/>
        <end position="514"/>
    </location>
</feature>
<dbReference type="InterPro" id="IPR037138">
    <property type="entry name" value="His_deacetylse_dom_sf"/>
</dbReference>
<evidence type="ECO:0000259" key="3">
    <source>
        <dbReference type="Pfam" id="PF00850"/>
    </source>
</evidence>
<dbReference type="AlphaFoldDB" id="A0A9Q0E7Q1"/>
<dbReference type="OrthoDB" id="424012at2759"/>
<dbReference type="InterPro" id="IPR023696">
    <property type="entry name" value="Ureohydrolase_dom_sf"/>
</dbReference>
<feature type="chain" id="PRO_5040480546" description="Histone deacetylase domain-containing protein" evidence="2">
    <location>
        <begin position="22"/>
        <end position="868"/>
    </location>
</feature>
<evidence type="ECO:0000256" key="2">
    <source>
        <dbReference type="SAM" id="SignalP"/>
    </source>
</evidence>
<dbReference type="GO" id="GO:0000118">
    <property type="term" value="C:histone deacetylase complex"/>
    <property type="evidence" value="ECO:0007669"/>
    <property type="project" value="TreeGrafter"/>
</dbReference>
<feature type="signal peptide" evidence="2">
    <location>
        <begin position="1"/>
        <end position="21"/>
    </location>
</feature>
<gene>
    <name evidence="4" type="ORF">NHX12_030204</name>
</gene>
<dbReference type="PRINTS" id="PR01270">
    <property type="entry name" value="HDASUPER"/>
</dbReference>
<evidence type="ECO:0000313" key="5">
    <source>
        <dbReference type="Proteomes" id="UP001148018"/>
    </source>
</evidence>
<name>A0A9Q0E7Q1_9TELE</name>
<sequence length="868" mass="95240">MTIHPELSLSLFSGSLSLSLSLSLSPTDPSSSVSLHPLVRRVSSMDLSVTQRLVRPALDSAMLAAPHPFFLGHFTSETCSQFSSTHVQYNLSPGGDTDQENQDMDQGNQEELRQLMHKSKKEQSEYGPHVSIMWCFLVFWFSPVHCLCAVASPIVKQKLRERLMKRVALETTSPAHKSPAPPGYRELGPDPDIPPKPKPTLSDQRRDLALRRTVSEPTLKLKLKKYINTRQSPLQRKASAPPTLKPSDSSPRSSTPVSGCSSPNDSLSSDNGTRPLTAGLVHEANRLMLQNGSLARFPSCSGMPTITAGLPAQVDRSQGSLMGSRGLQVSALPHVYLPLEGVSSVLAQLLQPILVLEPHTGLLHTQLLSDTHRPLIRTRSEPPPYSHSPRASPGAYEASSRQQQRLLQQHHHHSLLLERLKHNVHLGKLNTKPNEKPRLIQIPRGRLPAEAQQRQRGLCAMRWEPQGGQTAVIRRPVPLPLPNHQPLFRARSSPASTSIPPPLLTTPPPADPEPPAKLRFTTDVSRHPEHSGRVQSIWTRLQERGLRKLCERVHSRKASLEELQSVHSETHVVLYGTNPLNRLRLDNHKLAAILSQRTLEVLPCGGVGTDNDTVWNEAHTATASRLAAGCMTDLALKVAQGELKNGFAVVRPPGHHATHSTPMGFCFFNTVAIAAKQLLLKSSASKILIVDWDVHHGNGTQEAFYRDPNVLYISLHRYDDGNFFPGSGGPGEMGAGDVRGHPPELGGYKVSAKCFGFLTRQLMSLAGGRVVLTLEGGHDLTAICDASEACVEPLPQSVLDQRPSDNAILSLQRVIQVHGEYWQSVRPLASTLELSHLQAQRLRLRRDSDSEAISALASLSMGVLTPHR</sequence>
<evidence type="ECO:0000313" key="4">
    <source>
        <dbReference type="EMBL" id="KAJ3602449.1"/>
    </source>
</evidence>
<dbReference type="Proteomes" id="UP001148018">
    <property type="component" value="Unassembled WGS sequence"/>
</dbReference>
<proteinExistence type="predicted"/>
<dbReference type="Gene3D" id="3.40.800.20">
    <property type="entry name" value="Histone deacetylase domain"/>
    <property type="match status" value="2"/>
</dbReference>
<dbReference type="GO" id="GO:0040029">
    <property type="term" value="P:epigenetic regulation of gene expression"/>
    <property type="evidence" value="ECO:0007669"/>
    <property type="project" value="TreeGrafter"/>
</dbReference>
<feature type="region of interest" description="Disordered" evidence="1">
    <location>
        <begin position="488"/>
        <end position="514"/>
    </location>
</feature>